<dbReference type="InterPro" id="IPR038156">
    <property type="entry name" value="PCS_N_sf"/>
</dbReference>
<accession>A0A0L0DL80</accession>
<proteinExistence type="predicted"/>
<evidence type="ECO:0000256" key="4">
    <source>
        <dbReference type="ARBA" id="ARBA00022723"/>
    </source>
</evidence>
<evidence type="ECO:0000259" key="5">
    <source>
        <dbReference type="PROSITE" id="PS51443"/>
    </source>
</evidence>
<dbReference type="InterPro" id="IPR007719">
    <property type="entry name" value="PCS_N"/>
</dbReference>
<dbReference type="FunFam" id="3.90.70.30:FF:000001">
    <property type="entry name" value="Glutathione gamma-glutamylcysteinyltransferase 1"/>
    <property type="match status" value="1"/>
</dbReference>
<dbReference type="EC" id="2.3.2.15" evidence="1"/>
<dbReference type="InterPro" id="IPR040409">
    <property type="entry name" value="PCS-like"/>
</dbReference>
<protein>
    <recommendedName>
        <fullName evidence="1">glutathione gamma-glutamylcysteinyltransferase</fullName>
        <ecNumber evidence="1">2.3.2.15</ecNumber>
    </recommendedName>
</protein>
<reference evidence="6 7" key="1">
    <citation type="submission" date="2010-05" db="EMBL/GenBank/DDBJ databases">
        <title>The Genome Sequence of Thecamonas trahens ATCC 50062.</title>
        <authorList>
            <consortium name="The Broad Institute Genome Sequencing Platform"/>
            <person name="Russ C."/>
            <person name="Cuomo C."/>
            <person name="Shea T."/>
            <person name="Young S.K."/>
            <person name="Zeng Q."/>
            <person name="Koehrsen M."/>
            <person name="Haas B."/>
            <person name="Borodovsky M."/>
            <person name="Guigo R."/>
            <person name="Alvarado L."/>
            <person name="Berlin A."/>
            <person name="Bochicchio J."/>
            <person name="Borenstein D."/>
            <person name="Chapman S."/>
            <person name="Chen Z."/>
            <person name="Freedman E."/>
            <person name="Gellesch M."/>
            <person name="Goldberg J."/>
            <person name="Griggs A."/>
            <person name="Gujja S."/>
            <person name="Heilman E."/>
            <person name="Heiman D."/>
            <person name="Hepburn T."/>
            <person name="Howarth C."/>
            <person name="Jen D."/>
            <person name="Larson L."/>
            <person name="Mehta T."/>
            <person name="Park D."/>
            <person name="Pearson M."/>
            <person name="Roberts A."/>
            <person name="Saif S."/>
            <person name="Shenoy N."/>
            <person name="Sisk P."/>
            <person name="Stolte C."/>
            <person name="Sykes S."/>
            <person name="Thomson T."/>
            <person name="Walk T."/>
            <person name="White J."/>
            <person name="Yandava C."/>
            <person name="Burger G."/>
            <person name="Gray M.W."/>
            <person name="Holland P.W.H."/>
            <person name="King N."/>
            <person name="Lang F.B.F."/>
            <person name="Roger A.J."/>
            <person name="Ruiz-Trillo I."/>
            <person name="Lander E."/>
            <person name="Nusbaum C."/>
        </authorList>
    </citation>
    <scope>NUCLEOTIDE SEQUENCE [LARGE SCALE GENOMIC DNA]</scope>
    <source>
        <strain evidence="6 7">ATCC 50062</strain>
    </source>
</reference>
<keyword evidence="4" id="KW-0479">Metal-binding</keyword>
<dbReference type="eggNOG" id="KOG0632">
    <property type="taxonomic scope" value="Eukaryota"/>
</dbReference>
<dbReference type="GeneID" id="25567317"/>
<sequence>MNDTSFYRRPLPETCVAFSSVRGRKMFAEALSEGNMEVFFSLVEQFTTQAEPAFCGLGTLVMVLNALAVDPKRVWKGVWRWYDEELLDCCKPLDKIKEEGISFDEFACLAKCNALEVVTACRADEDEFSEDAFRADVIRSVREPAGSALVIAYDRSGLGQTGTGHFSPIGGYHASSDSVLILDVARFKHPPHWAPLPLVAAAMACSLDPATARPRGWMVLAKSSSDAPLASLCRVKSSSQLVGVLADLADLIPTFSQHCSSSCSIHDAIASAATLETRLWSALGVAAAPPDPTVPGARALADYCRELASAIADLPIFALAADALPATSLDSSTSHPGLFTLTPAHIFVLVLLAFPRNCPLRAQATSAISTSPSAVLDAIDAITPADMPPVLRHELDALSTKLTSFCELDGTSPASACAGRCSASTAASCN</sequence>
<dbReference type="GO" id="GO:0010038">
    <property type="term" value="P:response to metal ion"/>
    <property type="evidence" value="ECO:0007669"/>
    <property type="project" value="InterPro"/>
</dbReference>
<dbReference type="OrthoDB" id="448954at2759"/>
<evidence type="ECO:0000313" key="7">
    <source>
        <dbReference type="Proteomes" id="UP000054408"/>
    </source>
</evidence>
<evidence type="ECO:0000256" key="1">
    <source>
        <dbReference type="ARBA" id="ARBA00012468"/>
    </source>
</evidence>
<evidence type="ECO:0000313" key="6">
    <source>
        <dbReference type="EMBL" id="KNC52791.1"/>
    </source>
</evidence>
<keyword evidence="7" id="KW-1185">Reference proteome</keyword>
<organism evidence="6 7">
    <name type="scientific">Thecamonas trahens ATCC 50062</name>
    <dbReference type="NCBI Taxonomy" id="461836"/>
    <lineage>
        <taxon>Eukaryota</taxon>
        <taxon>Apusozoa</taxon>
        <taxon>Apusomonadida</taxon>
        <taxon>Apusomonadidae</taxon>
        <taxon>Thecamonas</taxon>
    </lineage>
</organism>
<feature type="domain" description="Peptidase C83" evidence="5">
    <location>
        <begin position="1"/>
        <end position="225"/>
    </location>
</feature>
<dbReference type="EMBL" id="GL349475">
    <property type="protein sequence ID" value="KNC52791.1"/>
    <property type="molecule type" value="Genomic_DNA"/>
</dbReference>
<evidence type="ECO:0000256" key="2">
    <source>
        <dbReference type="ARBA" id="ARBA00022539"/>
    </source>
</evidence>
<evidence type="ECO:0000256" key="3">
    <source>
        <dbReference type="ARBA" id="ARBA00022679"/>
    </source>
</evidence>
<keyword evidence="3" id="KW-0808">Transferase</keyword>
<dbReference type="InterPro" id="IPR038765">
    <property type="entry name" value="Papain-like_cys_pep_sf"/>
</dbReference>
<dbReference type="PANTHER" id="PTHR33447">
    <property type="entry name" value="GLUTATHIONE GAMMA-GLUTAMYLCYSTEINYLTRANSFERASE"/>
    <property type="match status" value="1"/>
</dbReference>
<dbReference type="Pfam" id="PF05023">
    <property type="entry name" value="Phytochelatin"/>
    <property type="match status" value="1"/>
</dbReference>
<dbReference type="GO" id="GO:0046938">
    <property type="term" value="P:phytochelatin biosynthetic process"/>
    <property type="evidence" value="ECO:0007669"/>
    <property type="project" value="InterPro"/>
</dbReference>
<dbReference type="Proteomes" id="UP000054408">
    <property type="component" value="Unassembled WGS sequence"/>
</dbReference>
<keyword evidence="2" id="KW-0104">Cadmium</keyword>
<dbReference type="Gene3D" id="3.90.70.30">
    <property type="entry name" value="Phytochelatin synthase, N-terminal domain"/>
    <property type="match status" value="1"/>
</dbReference>
<name>A0A0L0DL80_THETB</name>
<dbReference type="GO" id="GO:0046872">
    <property type="term" value="F:metal ion binding"/>
    <property type="evidence" value="ECO:0007669"/>
    <property type="project" value="UniProtKB-KW"/>
</dbReference>
<dbReference type="RefSeq" id="XP_013755101.1">
    <property type="nucleotide sequence ID" value="XM_013899647.1"/>
</dbReference>
<dbReference type="SUPFAM" id="SSF54001">
    <property type="entry name" value="Cysteine proteinases"/>
    <property type="match status" value="1"/>
</dbReference>
<gene>
    <name evidence="6" type="ORF">AMSG_08680</name>
</gene>
<dbReference type="PROSITE" id="PS51443">
    <property type="entry name" value="PCS"/>
    <property type="match status" value="1"/>
</dbReference>
<dbReference type="AlphaFoldDB" id="A0A0L0DL80"/>
<dbReference type="GO" id="GO:0016756">
    <property type="term" value="F:glutathione gamma-glutamylcysteinyltransferase activity"/>
    <property type="evidence" value="ECO:0007669"/>
    <property type="project" value="UniProtKB-EC"/>
</dbReference>